<dbReference type="InterPro" id="IPR015915">
    <property type="entry name" value="Kelch-typ_b-propeller"/>
</dbReference>
<organism evidence="3 4">
    <name type="scientific">Candidatus Segetimicrobium genomatis</name>
    <dbReference type="NCBI Taxonomy" id="2569760"/>
    <lineage>
        <taxon>Bacteria</taxon>
        <taxon>Bacillati</taxon>
        <taxon>Candidatus Sysuimicrobiota</taxon>
        <taxon>Candidatus Sysuimicrobiia</taxon>
        <taxon>Candidatus Sysuimicrobiales</taxon>
        <taxon>Candidatus Segetimicrobiaceae</taxon>
        <taxon>Candidatus Segetimicrobium</taxon>
    </lineage>
</organism>
<proteinExistence type="predicted"/>
<dbReference type="PANTHER" id="PTHR46344:SF27">
    <property type="entry name" value="KELCH REPEAT SUPERFAMILY PROTEIN"/>
    <property type="match status" value="1"/>
</dbReference>
<dbReference type="Gene3D" id="2.120.10.80">
    <property type="entry name" value="Kelch-type beta propeller"/>
    <property type="match status" value="1"/>
</dbReference>
<dbReference type="SUPFAM" id="SSF117281">
    <property type="entry name" value="Kelch motif"/>
    <property type="match status" value="1"/>
</dbReference>
<evidence type="ECO:0000256" key="2">
    <source>
        <dbReference type="ARBA" id="ARBA00022737"/>
    </source>
</evidence>
<evidence type="ECO:0000313" key="4">
    <source>
        <dbReference type="Proteomes" id="UP000318834"/>
    </source>
</evidence>
<gene>
    <name evidence="3" type="ORF">E6H05_12280</name>
</gene>
<evidence type="ECO:0008006" key="5">
    <source>
        <dbReference type="Google" id="ProtNLM"/>
    </source>
</evidence>
<evidence type="ECO:0000313" key="3">
    <source>
        <dbReference type="EMBL" id="TMI71555.1"/>
    </source>
</evidence>
<accession>A0A537IJT5</accession>
<evidence type="ECO:0000256" key="1">
    <source>
        <dbReference type="ARBA" id="ARBA00022441"/>
    </source>
</evidence>
<dbReference type="AlphaFoldDB" id="A0A537IJT5"/>
<dbReference type="SMART" id="SM00612">
    <property type="entry name" value="Kelch"/>
    <property type="match status" value="2"/>
</dbReference>
<dbReference type="PANTHER" id="PTHR46344">
    <property type="entry name" value="OS02G0202900 PROTEIN"/>
    <property type="match status" value="1"/>
</dbReference>
<dbReference type="Proteomes" id="UP000318834">
    <property type="component" value="Unassembled WGS sequence"/>
</dbReference>
<dbReference type="Pfam" id="PF01344">
    <property type="entry name" value="Kelch_1"/>
    <property type="match status" value="2"/>
</dbReference>
<comment type="caution">
    <text evidence="3">The sequence shown here is derived from an EMBL/GenBank/DDBJ whole genome shotgun (WGS) entry which is preliminary data.</text>
</comment>
<protein>
    <recommendedName>
        <fullName evidence="5">Galactose oxidase</fullName>
    </recommendedName>
</protein>
<reference evidence="3 4" key="1">
    <citation type="journal article" date="2019" name="Nat. Microbiol.">
        <title>Mediterranean grassland soil C-N compound turnover is dependent on rainfall and depth, and is mediated by genomically divergent microorganisms.</title>
        <authorList>
            <person name="Diamond S."/>
            <person name="Andeer P.F."/>
            <person name="Li Z."/>
            <person name="Crits-Christoph A."/>
            <person name="Burstein D."/>
            <person name="Anantharaman K."/>
            <person name="Lane K.R."/>
            <person name="Thomas B.C."/>
            <person name="Pan C."/>
            <person name="Northen T.R."/>
            <person name="Banfield J.F."/>
        </authorList>
    </citation>
    <scope>NUCLEOTIDE SEQUENCE [LARGE SCALE GENOMIC DNA]</scope>
    <source>
        <strain evidence="3">NP_8</strain>
    </source>
</reference>
<dbReference type="PROSITE" id="PS51257">
    <property type="entry name" value="PROKAR_LIPOPROTEIN"/>
    <property type="match status" value="1"/>
</dbReference>
<keyword evidence="1" id="KW-0880">Kelch repeat</keyword>
<name>A0A537IJT5_9BACT</name>
<dbReference type="EMBL" id="VBAP01000106">
    <property type="protein sequence ID" value="TMI71555.1"/>
    <property type="molecule type" value="Genomic_DNA"/>
</dbReference>
<dbReference type="InterPro" id="IPR006652">
    <property type="entry name" value="Kelch_1"/>
</dbReference>
<keyword evidence="2" id="KW-0677">Repeat</keyword>
<sequence length="156" mass="16295">MPSPRTRLGVGVVNGILYAVGGSCCGPSGHPLGTVEAYDPTTNTWTAKASMPTPRYNLAVGVANQILYAVGGHGGPSGESYVNMVEAYDPARNVWTTKTPLPENRNFVGLGSVNGILYAVGGVKLVSSGPDFPPCGFGLCFKFVDDPITYAFKPLP</sequence>